<dbReference type="GO" id="GO:0005886">
    <property type="term" value="C:plasma membrane"/>
    <property type="evidence" value="ECO:0007669"/>
    <property type="project" value="UniProtKB-SubCell"/>
</dbReference>
<comment type="caution">
    <text evidence="20">The sequence shown here is derived from an EMBL/GenBank/DDBJ whole genome shotgun (WGS) entry which is preliminary data.</text>
</comment>
<evidence type="ECO:0000256" key="12">
    <source>
        <dbReference type="ARBA" id="ARBA00023136"/>
    </source>
</evidence>
<dbReference type="InterPro" id="IPR023346">
    <property type="entry name" value="Lysozyme-like_dom_sf"/>
</dbReference>
<dbReference type="InterPro" id="IPR001264">
    <property type="entry name" value="Glyco_trans_51"/>
</dbReference>
<evidence type="ECO:0000256" key="16">
    <source>
        <dbReference type="ARBA" id="ARBA00049902"/>
    </source>
</evidence>
<dbReference type="GO" id="GO:0071555">
    <property type="term" value="P:cell wall organization"/>
    <property type="evidence" value="ECO:0007669"/>
    <property type="project" value="UniProtKB-KW"/>
</dbReference>
<evidence type="ECO:0000256" key="3">
    <source>
        <dbReference type="ARBA" id="ARBA00007739"/>
    </source>
</evidence>
<dbReference type="GO" id="GO:0008360">
    <property type="term" value="P:regulation of cell shape"/>
    <property type="evidence" value="ECO:0007669"/>
    <property type="project" value="UniProtKB-KW"/>
</dbReference>
<sequence length="616" mass="70919">MKQTFGYVIIICSMAILFLLGNNIWNEYSIALSYDKHLKEEIELPDIKFQQPLKMYNRDGIVFTEEYIEWRTPVQFEEIPEVIKQIYILSEDTEFYEHIGFDVSAIARALAANSTSESIEQGGSTITQQLVRLRYLSQDKTYERKLMEVFYAYKLEQLYDKETIFEMYLNEMYFGNKVYGIASAATYYFQKPLEQLSVAQMAFIAAIPNNPSIYDPIAHFNNTKTRQERLIDMLAENDIITYEEAKQYKDEKITLKIKTKLQEYPAYSTYVLEELKWLIANDEGLDIQLKDAKTEEERISIQKEIDELFENVLYSGIHIYTALDAEKQFEDEQKINNILWMENLQASSVVVDNKSREIVSLYAGKNYKKFDFNRAFQGTRQPGSSFKPLIVYAPLFETTNYSPNSTVSGGAYCISNFCPQNYGGAIYGNVSIATAFKHSYNTSAVRLLNTIGVNTGFEYLNKFHFNSIVEQDYSYAAALGGLTYGVTPLEMADAYTSFIDGSYQQVHSIREVTDLEGNLLYKWPAEKEVIWSPHTVQYMRTLLSEVVRSGTGVGLHANSTYIGAKTGTTNDYKDFWLAGLTDEYTTAIWLGFDKPKSMHYLEDDQIHFKIFNVIMN</sequence>
<feature type="domain" description="Glycosyl transferase family 51" evidence="19">
    <location>
        <begin position="68"/>
        <end position="233"/>
    </location>
</feature>
<evidence type="ECO:0000256" key="2">
    <source>
        <dbReference type="ARBA" id="ARBA00007090"/>
    </source>
</evidence>
<comment type="similarity">
    <text evidence="2">In the C-terminal section; belongs to the transpeptidase family.</text>
</comment>
<evidence type="ECO:0000256" key="1">
    <source>
        <dbReference type="ARBA" id="ARBA00004236"/>
    </source>
</evidence>
<comment type="subcellular location">
    <subcellularLocation>
        <location evidence="1">Cell membrane</location>
    </subcellularLocation>
</comment>
<dbReference type="Gene3D" id="3.40.710.10">
    <property type="entry name" value="DD-peptidase/beta-lactamase superfamily"/>
    <property type="match status" value="1"/>
</dbReference>
<dbReference type="eggNOG" id="COG0744">
    <property type="taxonomic scope" value="Bacteria"/>
</dbReference>
<dbReference type="FunFam" id="1.10.3810.10:FF:000001">
    <property type="entry name" value="Penicillin-binding protein 1A"/>
    <property type="match status" value="1"/>
</dbReference>
<feature type="transmembrane region" description="Helical" evidence="17">
    <location>
        <begin position="7"/>
        <end position="25"/>
    </location>
</feature>
<dbReference type="RefSeq" id="WP_036173227.1">
    <property type="nucleotide sequence ID" value="NZ_AVCZ01000005.1"/>
</dbReference>
<keyword evidence="8" id="KW-0808">Transferase</keyword>
<evidence type="ECO:0000256" key="17">
    <source>
        <dbReference type="SAM" id="Phobius"/>
    </source>
</evidence>
<keyword evidence="7" id="KW-0328">Glycosyltransferase</keyword>
<dbReference type="PANTHER" id="PTHR32282:SF11">
    <property type="entry name" value="PENICILLIN-BINDING PROTEIN 1B"/>
    <property type="match status" value="1"/>
</dbReference>
<dbReference type="GO" id="GO:0030288">
    <property type="term" value="C:outer membrane-bounded periplasmic space"/>
    <property type="evidence" value="ECO:0007669"/>
    <property type="project" value="TreeGrafter"/>
</dbReference>
<keyword evidence="9" id="KW-0378">Hydrolase</keyword>
<evidence type="ECO:0000256" key="14">
    <source>
        <dbReference type="ARBA" id="ARBA00023316"/>
    </source>
</evidence>
<dbReference type="Proteomes" id="UP000030595">
    <property type="component" value="Unassembled WGS sequence"/>
</dbReference>
<organism evidence="20 21">
    <name type="scientific">Ureibacillus massiliensis 4400831 = CIP 108448 = CCUG 49529</name>
    <dbReference type="NCBI Taxonomy" id="1211035"/>
    <lineage>
        <taxon>Bacteria</taxon>
        <taxon>Bacillati</taxon>
        <taxon>Bacillota</taxon>
        <taxon>Bacilli</taxon>
        <taxon>Bacillales</taxon>
        <taxon>Caryophanaceae</taxon>
        <taxon>Ureibacillus</taxon>
    </lineage>
</organism>
<evidence type="ECO:0000259" key="18">
    <source>
        <dbReference type="Pfam" id="PF00905"/>
    </source>
</evidence>
<evidence type="ECO:0000256" key="11">
    <source>
        <dbReference type="ARBA" id="ARBA00022984"/>
    </source>
</evidence>
<dbReference type="SUPFAM" id="SSF53955">
    <property type="entry name" value="Lysozyme-like"/>
    <property type="match status" value="1"/>
</dbReference>
<dbReference type="InterPro" id="IPR012338">
    <property type="entry name" value="Beta-lactam/transpept-like"/>
</dbReference>
<keyword evidence="5" id="KW-0121">Carboxypeptidase</keyword>
<dbReference type="AlphaFoldDB" id="A0A0A3J3Q7"/>
<dbReference type="Pfam" id="PF00912">
    <property type="entry name" value="Transgly"/>
    <property type="match status" value="1"/>
</dbReference>
<evidence type="ECO:0000313" key="20">
    <source>
        <dbReference type="EMBL" id="KGR91679.1"/>
    </source>
</evidence>
<protein>
    <submittedName>
        <fullName evidence="20">Penicillin-binding protein</fullName>
    </submittedName>
</protein>
<dbReference type="OrthoDB" id="9766909at2"/>
<comment type="catalytic activity">
    <reaction evidence="16">
        <text>[GlcNAc-(1-&gt;4)-Mur2Ac(oyl-L-Ala-gamma-D-Glu-L-Lys-D-Ala-D-Ala)](n)-di-trans,octa-cis-undecaprenyl diphosphate + beta-D-GlcNAc-(1-&gt;4)-Mur2Ac(oyl-L-Ala-gamma-D-Glu-L-Lys-D-Ala-D-Ala)-di-trans,octa-cis-undecaprenyl diphosphate = [GlcNAc-(1-&gt;4)-Mur2Ac(oyl-L-Ala-gamma-D-Glu-L-Lys-D-Ala-D-Ala)](n+1)-di-trans,octa-cis-undecaprenyl diphosphate + di-trans,octa-cis-undecaprenyl diphosphate + H(+)</text>
        <dbReference type="Rhea" id="RHEA:23708"/>
        <dbReference type="Rhea" id="RHEA-COMP:9602"/>
        <dbReference type="Rhea" id="RHEA-COMP:9603"/>
        <dbReference type="ChEBI" id="CHEBI:15378"/>
        <dbReference type="ChEBI" id="CHEBI:58405"/>
        <dbReference type="ChEBI" id="CHEBI:60033"/>
        <dbReference type="ChEBI" id="CHEBI:78435"/>
        <dbReference type="EC" id="2.4.99.28"/>
    </reaction>
</comment>
<dbReference type="GO" id="GO:0008658">
    <property type="term" value="F:penicillin binding"/>
    <property type="evidence" value="ECO:0007669"/>
    <property type="project" value="InterPro"/>
</dbReference>
<accession>A0A0A3J3Q7</accession>
<keyword evidence="17" id="KW-1133">Transmembrane helix</keyword>
<proteinExistence type="inferred from homology"/>
<keyword evidence="14" id="KW-0961">Cell wall biogenesis/degradation</keyword>
<comment type="similarity">
    <text evidence="3">In the N-terminal section; belongs to the glycosyltransferase 51 family.</text>
</comment>
<evidence type="ECO:0000259" key="19">
    <source>
        <dbReference type="Pfam" id="PF00912"/>
    </source>
</evidence>
<dbReference type="InterPro" id="IPR036950">
    <property type="entry name" value="PBP_transglycosylase"/>
</dbReference>
<comment type="catalytic activity">
    <reaction evidence="15">
        <text>Preferential cleavage: (Ac)2-L-Lys-D-Ala-|-D-Ala. Also transpeptidation of peptidyl-alanyl moieties that are N-acyl substituents of D-alanine.</text>
        <dbReference type="EC" id="3.4.16.4"/>
    </reaction>
</comment>
<keyword evidence="12 17" id="KW-0472">Membrane</keyword>
<name>A0A0A3J3Q7_9BACL</name>
<keyword evidence="21" id="KW-1185">Reference proteome</keyword>
<evidence type="ECO:0000256" key="4">
    <source>
        <dbReference type="ARBA" id="ARBA00022475"/>
    </source>
</evidence>
<dbReference type="EMBL" id="JPVQ01000005">
    <property type="protein sequence ID" value="KGR91679.1"/>
    <property type="molecule type" value="Genomic_DNA"/>
</dbReference>
<dbReference type="GO" id="GO:0008955">
    <property type="term" value="F:peptidoglycan glycosyltransferase activity"/>
    <property type="evidence" value="ECO:0007669"/>
    <property type="project" value="UniProtKB-EC"/>
</dbReference>
<evidence type="ECO:0000256" key="5">
    <source>
        <dbReference type="ARBA" id="ARBA00022645"/>
    </source>
</evidence>
<evidence type="ECO:0000256" key="7">
    <source>
        <dbReference type="ARBA" id="ARBA00022676"/>
    </source>
</evidence>
<evidence type="ECO:0000256" key="9">
    <source>
        <dbReference type="ARBA" id="ARBA00022801"/>
    </source>
</evidence>
<keyword evidence="17" id="KW-0812">Transmembrane</keyword>
<evidence type="ECO:0000256" key="10">
    <source>
        <dbReference type="ARBA" id="ARBA00022960"/>
    </source>
</evidence>
<evidence type="ECO:0000313" key="21">
    <source>
        <dbReference type="Proteomes" id="UP000030595"/>
    </source>
</evidence>
<evidence type="ECO:0000256" key="13">
    <source>
        <dbReference type="ARBA" id="ARBA00023268"/>
    </source>
</evidence>
<dbReference type="GO" id="GO:0009252">
    <property type="term" value="P:peptidoglycan biosynthetic process"/>
    <property type="evidence" value="ECO:0007669"/>
    <property type="project" value="UniProtKB-KW"/>
</dbReference>
<keyword evidence="4" id="KW-1003">Cell membrane</keyword>
<dbReference type="GO" id="GO:0009002">
    <property type="term" value="F:serine-type D-Ala-D-Ala carboxypeptidase activity"/>
    <property type="evidence" value="ECO:0007669"/>
    <property type="project" value="UniProtKB-EC"/>
</dbReference>
<keyword evidence="11" id="KW-0573">Peptidoglycan synthesis</keyword>
<dbReference type="Pfam" id="PF00905">
    <property type="entry name" value="Transpeptidase"/>
    <property type="match status" value="1"/>
</dbReference>
<keyword evidence="10" id="KW-0133">Cell shape</keyword>
<reference evidence="20 21" key="1">
    <citation type="submission" date="2014-02" db="EMBL/GenBank/DDBJ databases">
        <title>Draft genome sequence of Lysinibacillus massiliensis CCUG 49529.</title>
        <authorList>
            <person name="Zhang F."/>
            <person name="Wang G."/>
            <person name="Zhang L."/>
        </authorList>
    </citation>
    <scope>NUCLEOTIDE SEQUENCE [LARGE SCALE GENOMIC DNA]</scope>
    <source>
        <strain evidence="20 21">CCUG 49529</strain>
    </source>
</reference>
<dbReference type="GO" id="GO:0006508">
    <property type="term" value="P:proteolysis"/>
    <property type="evidence" value="ECO:0007669"/>
    <property type="project" value="UniProtKB-KW"/>
</dbReference>
<dbReference type="PANTHER" id="PTHR32282">
    <property type="entry name" value="BINDING PROTEIN TRANSPEPTIDASE, PUTATIVE-RELATED"/>
    <property type="match status" value="1"/>
</dbReference>
<dbReference type="SUPFAM" id="SSF56601">
    <property type="entry name" value="beta-lactamase/transpeptidase-like"/>
    <property type="match status" value="1"/>
</dbReference>
<dbReference type="InterPro" id="IPR001460">
    <property type="entry name" value="PCN-bd_Tpept"/>
</dbReference>
<keyword evidence="6" id="KW-0645">Protease</keyword>
<gene>
    <name evidence="20" type="ORF">CD30_05055</name>
</gene>
<evidence type="ECO:0000256" key="8">
    <source>
        <dbReference type="ARBA" id="ARBA00022679"/>
    </source>
</evidence>
<evidence type="ECO:0000256" key="15">
    <source>
        <dbReference type="ARBA" id="ARBA00034000"/>
    </source>
</evidence>
<dbReference type="InterPro" id="IPR050396">
    <property type="entry name" value="Glycosyltr_51/Transpeptidase"/>
</dbReference>
<keyword evidence="13" id="KW-0511">Multifunctional enzyme</keyword>
<feature type="domain" description="Penicillin-binding protein transpeptidase" evidence="18">
    <location>
        <begin position="348"/>
        <end position="573"/>
    </location>
</feature>
<dbReference type="Gene3D" id="1.10.3810.10">
    <property type="entry name" value="Biosynthetic peptidoglycan transglycosylase-like"/>
    <property type="match status" value="1"/>
</dbReference>
<evidence type="ECO:0000256" key="6">
    <source>
        <dbReference type="ARBA" id="ARBA00022670"/>
    </source>
</evidence>